<sequence>MVPMQGVHMNEDDVVEDGPVVKGTDCDGELVVKKDAGGYKVIVAVDVVGSAPVELKVADSENVGCVPAFEVVLEPDIIVSTVEVNVIYKVEVQSSVDDVPGGDEEGSSLVVDGVTDSLEAGMEDREELVVSVHVVDGEIVPELIR</sequence>
<name>A0ACC3DRW8_9PEZI</name>
<dbReference type="Proteomes" id="UP001186974">
    <property type="component" value="Unassembled WGS sequence"/>
</dbReference>
<proteinExistence type="predicted"/>
<comment type="caution">
    <text evidence="1">The sequence shown here is derived from an EMBL/GenBank/DDBJ whole genome shotgun (WGS) entry which is preliminary data.</text>
</comment>
<reference evidence="1" key="1">
    <citation type="submission" date="2024-09" db="EMBL/GenBank/DDBJ databases">
        <title>Black Yeasts Isolated from many extreme environments.</title>
        <authorList>
            <person name="Coleine C."/>
            <person name="Stajich J.E."/>
            <person name="Selbmann L."/>
        </authorList>
    </citation>
    <scope>NUCLEOTIDE SEQUENCE</scope>
    <source>
        <strain evidence="1">CCFEE 5737</strain>
    </source>
</reference>
<protein>
    <submittedName>
        <fullName evidence="1">Uncharacterized protein</fullName>
    </submittedName>
</protein>
<organism evidence="1 2">
    <name type="scientific">Coniosporium uncinatum</name>
    <dbReference type="NCBI Taxonomy" id="93489"/>
    <lineage>
        <taxon>Eukaryota</taxon>
        <taxon>Fungi</taxon>
        <taxon>Dikarya</taxon>
        <taxon>Ascomycota</taxon>
        <taxon>Pezizomycotina</taxon>
        <taxon>Dothideomycetes</taxon>
        <taxon>Dothideomycetes incertae sedis</taxon>
        <taxon>Coniosporium</taxon>
    </lineage>
</organism>
<evidence type="ECO:0000313" key="2">
    <source>
        <dbReference type="Proteomes" id="UP001186974"/>
    </source>
</evidence>
<evidence type="ECO:0000313" key="1">
    <source>
        <dbReference type="EMBL" id="KAK3079447.1"/>
    </source>
</evidence>
<dbReference type="EMBL" id="JAWDJW010001141">
    <property type="protein sequence ID" value="KAK3079447.1"/>
    <property type="molecule type" value="Genomic_DNA"/>
</dbReference>
<gene>
    <name evidence="1" type="ORF">LTS18_004838</name>
</gene>
<keyword evidence="2" id="KW-1185">Reference proteome</keyword>
<accession>A0ACC3DRW8</accession>